<protein>
    <recommendedName>
        <fullName evidence="3">Fungal-type protein kinase domain-containing protein</fullName>
    </recommendedName>
</protein>
<gene>
    <name evidence="1" type="ORF">SI65_03617</name>
</gene>
<evidence type="ECO:0000313" key="1">
    <source>
        <dbReference type="EMBL" id="ODM20564.1"/>
    </source>
</evidence>
<dbReference type="OrthoDB" id="4499616at2759"/>
<organism evidence="1 2">
    <name type="scientific">Aspergillus cristatus</name>
    <name type="common">Chinese Fuzhuan brick tea-fermentation fungus</name>
    <name type="synonym">Eurotium cristatum</name>
    <dbReference type="NCBI Taxonomy" id="573508"/>
    <lineage>
        <taxon>Eukaryota</taxon>
        <taxon>Fungi</taxon>
        <taxon>Dikarya</taxon>
        <taxon>Ascomycota</taxon>
        <taxon>Pezizomycotina</taxon>
        <taxon>Eurotiomycetes</taxon>
        <taxon>Eurotiomycetidae</taxon>
        <taxon>Eurotiales</taxon>
        <taxon>Aspergillaceae</taxon>
        <taxon>Aspergillus</taxon>
        <taxon>Aspergillus subgen. Aspergillus</taxon>
    </lineage>
</organism>
<dbReference type="EMBL" id="JXNT01000003">
    <property type="protein sequence ID" value="ODM20564.1"/>
    <property type="molecule type" value="Genomic_DNA"/>
</dbReference>
<accession>A0A1E3BHZ0</accession>
<keyword evidence="2" id="KW-1185">Reference proteome</keyword>
<evidence type="ECO:0000313" key="2">
    <source>
        <dbReference type="Proteomes" id="UP000094569"/>
    </source>
</evidence>
<reference evidence="1 2" key="1">
    <citation type="journal article" date="2016" name="BMC Genomics">
        <title>Comparative genomic and transcriptomic analyses of the Fuzhuan brick tea-fermentation fungus Aspergillus cristatus.</title>
        <authorList>
            <person name="Ge Y."/>
            <person name="Wang Y."/>
            <person name="Liu Y."/>
            <person name="Tan Y."/>
            <person name="Ren X."/>
            <person name="Zhang X."/>
            <person name="Hyde K.D."/>
            <person name="Liu Y."/>
            <person name="Liu Z."/>
        </authorList>
    </citation>
    <scope>NUCLEOTIDE SEQUENCE [LARGE SCALE GENOMIC DNA]</scope>
    <source>
        <strain evidence="1 2">GZAAS20.1005</strain>
    </source>
</reference>
<name>A0A1E3BHZ0_ASPCR</name>
<evidence type="ECO:0008006" key="3">
    <source>
        <dbReference type="Google" id="ProtNLM"/>
    </source>
</evidence>
<proteinExistence type="predicted"/>
<dbReference type="VEuPathDB" id="FungiDB:SI65_03617"/>
<dbReference type="AlphaFoldDB" id="A0A1E3BHZ0"/>
<comment type="caution">
    <text evidence="1">The sequence shown here is derived from an EMBL/GenBank/DDBJ whole genome shotgun (WGS) entry which is preliminary data.</text>
</comment>
<dbReference type="Proteomes" id="UP000094569">
    <property type="component" value="Unassembled WGS sequence"/>
</dbReference>
<sequence length="169" mass="19059">MAFMNQAGIANEPSLLGPYNPVETDARAREHFPSSGGLMVKDEAPNNFGVSDIIVHEYRTTAAGTLFRHVFLIVQCKRVLYESRDLVWREAEIKLEGYLRATHQNTRLPNTTPVYGAVAVGRKICFYTYNPTSKMIRGWRPSAHHSFDLGSAGDPRLIENALRFILLNH</sequence>